<dbReference type="KEGG" id="copr:Cop2CBH44_15340"/>
<gene>
    <name evidence="1" type="ORF">Cop2CBH44_15340</name>
</gene>
<evidence type="ECO:0000313" key="2">
    <source>
        <dbReference type="Proteomes" id="UP000594042"/>
    </source>
</evidence>
<organism evidence="1 2">
    <name type="scientific">Coprobacter secundus subsp. similis</name>
    <dbReference type="NCBI Taxonomy" id="2751153"/>
    <lineage>
        <taxon>Bacteria</taxon>
        <taxon>Pseudomonadati</taxon>
        <taxon>Bacteroidota</taxon>
        <taxon>Bacteroidia</taxon>
        <taxon>Bacteroidales</taxon>
        <taxon>Barnesiellaceae</taxon>
        <taxon>Coprobacter</taxon>
    </lineage>
</organism>
<dbReference type="Proteomes" id="UP000594042">
    <property type="component" value="Chromosome"/>
</dbReference>
<reference evidence="2" key="1">
    <citation type="submission" date="2020-07" db="EMBL/GenBank/DDBJ databases">
        <title>Complete genome sequencing of Coprobacter sp. strain 2CBH44.</title>
        <authorList>
            <person name="Sakamoto M."/>
            <person name="Murakami T."/>
            <person name="Mori H."/>
        </authorList>
    </citation>
    <scope>NUCLEOTIDE SEQUENCE [LARGE SCALE GENOMIC DNA]</scope>
    <source>
        <strain evidence="2">2CBH44</strain>
    </source>
</reference>
<proteinExistence type="predicted"/>
<accession>A0A7G1HXE1</accession>
<keyword evidence="2" id="KW-1185">Reference proteome</keyword>
<protein>
    <submittedName>
        <fullName evidence="1">Uncharacterized protein</fullName>
    </submittedName>
</protein>
<dbReference type="EMBL" id="AP023322">
    <property type="protein sequence ID" value="BCI63181.1"/>
    <property type="molecule type" value="Genomic_DNA"/>
</dbReference>
<evidence type="ECO:0000313" key="1">
    <source>
        <dbReference type="EMBL" id="BCI63181.1"/>
    </source>
</evidence>
<dbReference type="RefSeq" id="WP_200755837.1">
    <property type="nucleotide sequence ID" value="NZ_AP023322.1"/>
</dbReference>
<dbReference type="AlphaFoldDB" id="A0A7G1HXE1"/>
<name>A0A7G1HXE1_9BACT</name>
<sequence>MQKTVYLLFVLELFILSVDARVIHFPQMKARSTSVISIDSVELRKDLTRFYFNFKGLPNQWTVVDRSLTLSDPSSGKEWEAIEADGIDLGRKFQFSELGVAKVSVDFPALPDDVKIVDIFEKIQKKPIRLIDIQLESGNKVLSVPQYPIKREKNREQDYRKILRVDTAVLRGYIRGYHPRLKWGEGVIVLDNVVTTEVQNIPVKFNDDGSFEVKMELYYPVQQVLLLPDGYINFYLEPGKELVVYADMDELTRPVLNLEEIESKARYLNYSGELGQENNELKCYRNFDLFDVQQYAEDMRSLSPDSFDMKEKWNLQKKLQNIEKLEKENLLSCKISHLLKMNVWYVYGRHMLDYEQYYTANKGRCLPDSFYTFLGTLPRHDELSLSAADYKLFIHYLEHILPIREKMSWTVNDFLSDFSQYGIELNPEEKELVSCALRMKTPSDTLSIQNFSYKMDKFNRKYKDFQILMRENAVLRKQRQVYINQFGLTPDIQTDLFITRRFMMRLQSLGRPLTSQELCSETENISNVFLKDIVYQKNFSFQK</sequence>